<organism evidence="3 4">
    <name type="scientific">Paractinoplanes globisporus</name>
    <dbReference type="NCBI Taxonomy" id="113565"/>
    <lineage>
        <taxon>Bacteria</taxon>
        <taxon>Bacillati</taxon>
        <taxon>Actinomycetota</taxon>
        <taxon>Actinomycetes</taxon>
        <taxon>Micromonosporales</taxon>
        <taxon>Micromonosporaceae</taxon>
        <taxon>Paractinoplanes</taxon>
    </lineage>
</organism>
<feature type="transmembrane region" description="Helical" evidence="1">
    <location>
        <begin position="225"/>
        <end position="243"/>
    </location>
</feature>
<keyword evidence="1" id="KW-1133">Transmembrane helix</keyword>
<proteinExistence type="predicted"/>
<evidence type="ECO:0000256" key="1">
    <source>
        <dbReference type="SAM" id="Phobius"/>
    </source>
</evidence>
<evidence type="ECO:0008006" key="5">
    <source>
        <dbReference type="Google" id="ProtNLM"/>
    </source>
</evidence>
<keyword evidence="2" id="KW-0732">Signal</keyword>
<gene>
    <name evidence="3" type="ORF">ACFY35_13150</name>
</gene>
<name>A0ABW6WEF6_9ACTN</name>
<feature type="signal peptide" evidence="2">
    <location>
        <begin position="1"/>
        <end position="27"/>
    </location>
</feature>
<dbReference type="Proteomes" id="UP001602245">
    <property type="component" value="Unassembled WGS sequence"/>
</dbReference>
<dbReference type="RefSeq" id="WP_020510623.1">
    <property type="nucleotide sequence ID" value="NZ_JBIAZU010000002.1"/>
</dbReference>
<feature type="transmembrane region" description="Helical" evidence="1">
    <location>
        <begin position="164"/>
        <end position="183"/>
    </location>
</feature>
<sequence>MTVPRRVAFLVVVAAVMVAGWVSPALAHAGGLVATDARSRVVSVTPAVPGLSIATIEDGAKLRLVNGTSLPVTVSPGGGPAAPGTVSAGGTAMWADTRTSPVGRKVAAGQSRPWSLTLDAGGAQVTVTGVLVGAEPPAFILWWAATLGLAVAVPILCRRSRRGDLVLAGAGLVAMGASIAHVVGSTMEVVSAPALGTFVNAAGINLLAWPLILGGVIAASRGRPAGLLAVCAGAALTAVFVLPDVTSFHRAVLPFAGPDVMERVLVALALGGGAGVAIAGAGVLRGLAAQQTPAGDLA</sequence>
<evidence type="ECO:0000313" key="3">
    <source>
        <dbReference type="EMBL" id="MFF5290387.1"/>
    </source>
</evidence>
<protein>
    <recommendedName>
        <fullName evidence="5">Integral membrane protein</fullName>
    </recommendedName>
</protein>
<feature type="chain" id="PRO_5047463642" description="Integral membrane protein" evidence="2">
    <location>
        <begin position="28"/>
        <end position="298"/>
    </location>
</feature>
<dbReference type="EMBL" id="JBIAZU010000002">
    <property type="protein sequence ID" value="MFF5290387.1"/>
    <property type="molecule type" value="Genomic_DNA"/>
</dbReference>
<keyword evidence="4" id="KW-1185">Reference proteome</keyword>
<comment type="caution">
    <text evidence="3">The sequence shown here is derived from an EMBL/GenBank/DDBJ whole genome shotgun (WGS) entry which is preliminary data.</text>
</comment>
<evidence type="ECO:0000256" key="2">
    <source>
        <dbReference type="SAM" id="SignalP"/>
    </source>
</evidence>
<keyword evidence="1" id="KW-0812">Transmembrane</keyword>
<evidence type="ECO:0000313" key="4">
    <source>
        <dbReference type="Proteomes" id="UP001602245"/>
    </source>
</evidence>
<keyword evidence="1" id="KW-0472">Membrane</keyword>
<feature type="transmembrane region" description="Helical" evidence="1">
    <location>
        <begin position="139"/>
        <end position="157"/>
    </location>
</feature>
<feature type="transmembrane region" description="Helical" evidence="1">
    <location>
        <begin position="263"/>
        <end position="284"/>
    </location>
</feature>
<accession>A0ABW6WEF6</accession>
<feature type="transmembrane region" description="Helical" evidence="1">
    <location>
        <begin position="195"/>
        <end position="218"/>
    </location>
</feature>
<reference evidence="3 4" key="1">
    <citation type="submission" date="2024-10" db="EMBL/GenBank/DDBJ databases">
        <title>The Natural Products Discovery Center: Release of the First 8490 Sequenced Strains for Exploring Actinobacteria Biosynthetic Diversity.</title>
        <authorList>
            <person name="Kalkreuter E."/>
            <person name="Kautsar S.A."/>
            <person name="Yang D."/>
            <person name="Bader C.D."/>
            <person name="Teijaro C.N."/>
            <person name="Fluegel L."/>
            <person name="Davis C.M."/>
            <person name="Simpson J.R."/>
            <person name="Lauterbach L."/>
            <person name="Steele A.D."/>
            <person name="Gui C."/>
            <person name="Meng S."/>
            <person name="Li G."/>
            <person name="Viehrig K."/>
            <person name="Ye F."/>
            <person name="Su P."/>
            <person name="Kiefer A.F."/>
            <person name="Nichols A."/>
            <person name="Cepeda A.J."/>
            <person name="Yan W."/>
            <person name="Fan B."/>
            <person name="Jiang Y."/>
            <person name="Adhikari A."/>
            <person name="Zheng C.-J."/>
            <person name="Schuster L."/>
            <person name="Cowan T.M."/>
            <person name="Smanski M.J."/>
            <person name="Chevrette M.G."/>
            <person name="De Carvalho L.P.S."/>
            <person name="Shen B."/>
        </authorList>
    </citation>
    <scope>NUCLEOTIDE SEQUENCE [LARGE SCALE GENOMIC DNA]</scope>
    <source>
        <strain evidence="3 4">NPDC000087</strain>
    </source>
</reference>